<dbReference type="InterPro" id="IPR013656">
    <property type="entry name" value="PAS_4"/>
</dbReference>
<dbReference type="InterPro" id="IPR000014">
    <property type="entry name" value="PAS"/>
</dbReference>
<dbReference type="InterPro" id="IPR005467">
    <property type="entry name" value="His_kinase_dom"/>
</dbReference>
<dbReference type="Gene3D" id="3.30.450.20">
    <property type="entry name" value="PAS domain"/>
    <property type="match status" value="1"/>
</dbReference>
<keyword evidence="6 10" id="KW-0418">Kinase</keyword>
<dbReference type="Gene3D" id="3.30.565.10">
    <property type="entry name" value="Histidine kinase-like ATPase, C-terminal domain"/>
    <property type="match status" value="1"/>
</dbReference>
<dbReference type="SUPFAM" id="SSF47384">
    <property type="entry name" value="Homodimeric domain of signal transducing histidine kinase"/>
    <property type="match status" value="1"/>
</dbReference>
<dbReference type="Gene3D" id="6.10.340.10">
    <property type="match status" value="1"/>
</dbReference>
<feature type="transmembrane region" description="Helical" evidence="7">
    <location>
        <begin position="43"/>
        <end position="63"/>
    </location>
</feature>
<dbReference type="GO" id="GO:0000155">
    <property type="term" value="F:phosphorelay sensor kinase activity"/>
    <property type="evidence" value="ECO:0007669"/>
    <property type="project" value="InterPro"/>
</dbReference>
<dbReference type="InterPro" id="IPR017232">
    <property type="entry name" value="NtrY"/>
</dbReference>
<keyword evidence="7" id="KW-0812">Transmembrane</keyword>
<dbReference type="SUPFAM" id="SSF158472">
    <property type="entry name" value="HAMP domain-like"/>
    <property type="match status" value="1"/>
</dbReference>
<evidence type="ECO:0000256" key="3">
    <source>
        <dbReference type="ARBA" id="ARBA00012438"/>
    </source>
</evidence>
<dbReference type="InterPro" id="IPR003661">
    <property type="entry name" value="HisK_dim/P_dom"/>
</dbReference>
<keyword evidence="5" id="KW-0808">Transferase</keyword>
<dbReference type="HOGENOM" id="CLU_019564_0_1_0"/>
<dbReference type="GO" id="GO:0016020">
    <property type="term" value="C:membrane"/>
    <property type="evidence" value="ECO:0007669"/>
    <property type="project" value="UniProtKB-SubCell"/>
</dbReference>
<keyword evidence="7" id="KW-1133">Transmembrane helix</keyword>
<evidence type="ECO:0000256" key="5">
    <source>
        <dbReference type="ARBA" id="ARBA00022679"/>
    </source>
</evidence>
<dbReference type="AlphaFoldDB" id="Q021K2"/>
<evidence type="ECO:0000313" key="10">
    <source>
        <dbReference type="EMBL" id="ABJ84387.1"/>
    </source>
</evidence>
<accession>Q021K2</accession>
<evidence type="ECO:0000256" key="6">
    <source>
        <dbReference type="ARBA" id="ARBA00022777"/>
    </source>
</evidence>
<name>Q021K2_SOLUE</name>
<dbReference type="Pfam" id="PF08448">
    <property type="entry name" value="PAS_4"/>
    <property type="match status" value="1"/>
</dbReference>
<dbReference type="PROSITE" id="PS50885">
    <property type="entry name" value="HAMP"/>
    <property type="match status" value="1"/>
</dbReference>
<feature type="transmembrane region" description="Helical" evidence="7">
    <location>
        <begin position="5"/>
        <end position="23"/>
    </location>
</feature>
<dbReference type="CDD" id="cd06225">
    <property type="entry name" value="HAMP"/>
    <property type="match status" value="1"/>
</dbReference>
<dbReference type="Gene3D" id="1.10.287.130">
    <property type="match status" value="1"/>
</dbReference>
<dbReference type="InterPro" id="IPR004358">
    <property type="entry name" value="Sig_transdc_His_kin-like_C"/>
</dbReference>
<evidence type="ECO:0000259" key="9">
    <source>
        <dbReference type="PROSITE" id="PS50885"/>
    </source>
</evidence>
<dbReference type="EC" id="2.7.13.3" evidence="3"/>
<dbReference type="InterPro" id="IPR035965">
    <property type="entry name" value="PAS-like_dom_sf"/>
</dbReference>
<keyword evidence="4" id="KW-0597">Phosphoprotein</keyword>
<feature type="domain" description="Histidine kinase" evidence="8">
    <location>
        <begin position="464"/>
        <end position="679"/>
    </location>
</feature>
<organism evidence="10">
    <name type="scientific">Solibacter usitatus (strain Ellin6076)</name>
    <dbReference type="NCBI Taxonomy" id="234267"/>
    <lineage>
        <taxon>Bacteria</taxon>
        <taxon>Pseudomonadati</taxon>
        <taxon>Acidobacteriota</taxon>
        <taxon>Terriglobia</taxon>
        <taxon>Bryobacterales</taxon>
        <taxon>Solibacteraceae</taxon>
        <taxon>Candidatus Solibacter</taxon>
    </lineage>
</organism>
<evidence type="ECO:0000256" key="4">
    <source>
        <dbReference type="ARBA" id="ARBA00022553"/>
    </source>
</evidence>
<protein>
    <recommendedName>
        <fullName evidence="3">histidine kinase</fullName>
        <ecNumber evidence="3">2.7.13.3</ecNumber>
    </recommendedName>
</protein>
<reference evidence="10" key="1">
    <citation type="submission" date="2006-10" db="EMBL/GenBank/DDBJ databases">
        <title>Complete sequence of Solibacter usitatus Ellin6076.</title>
        <authorList>
            <consortium name="US DOE Joint Genome Institute"/>
            <person name="Copeland A."/>
            <person name="Lucas S."/>
            <person name="Lapidus A."/>
            <person name="Barry K."/>
            <person name="Detter J.C."/>
            <person name="Glavina del Rio T."/>
            <person name="Hammon N."/>
            <person name="Israni S."/>
            <person name="Dalin E."/>
            <person name="Tice H."/>
            <person name="Pitluck S."/>
            <person name="Thompson L.S."/>
            <person name="Brettin T."/>
            <person name="Bruce D."/>
            <person name="Han C."/>
            <person name="Tapia R."/>
            <person name="Gilna P."/>
            <person name="Schmutz J."/>
            <person name="Larimer F."/>
            <person name="Land M."/>
            <person name="Hauser L."/>
            <person name="Kyrpides N."/>
            <person name="Mikhailova N."/>
            <person name="Janssen P.H."/>
            <person name="Kuske C.R."/>
            <person name="Richardson P."/>
        </authorList>
    </citation>
    <scope>NUCLEOTIDE SEQUENCE</scope>
    <source>
        <strain evidence="10">Ellin6076</strain>
    </source>
</reference>
<dbReference type="STRING" id="234267.Acid_3414"/>
<dbReference type="CDD" id="cd00075">
    <property type="entry name" value="HATPase"/>
    <property type="match status" value="1"/>
</dbReference>
<feature type="transmembrane region" description="Helical" evidence="7">
    <location>
        <begin position="256"/>
        <end position="276"/>
    </location>
</feature>
<dbReference type="Pfam" id="PF00672">
    <property type="entry name" value="HAMP"/>
    <property type="match status" value="1"/>
</dbReference>
<dbReference type="PROSITE" id="PS50109">
    <property type="entry name" value="HIS_KIN"/>
    <property type="match status" value="1"/>
</dbReference>
<dbReference type="SMART" id="SM00388">
    <property type="entry name" value="HisKA"/>
    <property type="match status" value="1"/>
</dbReference>
<dbReference type="SMART" id="SM00387">
    <property type="entry name" value="HATPase_c"/>
    <property type="match status" value="1"/>
</dbReference>
<dbReference type="EMBL" id="CP000473">
    <property type="protein sequence ID" value="ABJ84387.1"/>
    <property type="molecule type" value="Genomic_DNA"/>
</dbReference>
<comment type="catalytic activity">
    <reaction evidence="1">
        <text>ATP + protein L-histidine = ADP + protein N-phospho-L-histidine.</text>
        <dbReference type="EC" id="2.7.13.3"/>
    </reaction>
</comment>
<dbReference type="PANTHER" id="PTHR43065">
    <property type="entry name" value="SENSOR HISTIDINE KINASE"/>
    <property type="match status" value="1"/>
</dbReference>
<dbReference type="InterPro" id="IPR003594">
    <property type="entry name" value="HATPase_dom"/>
</dbReference>
<dbReference type="InParanoid" id="Q021K2"/>
<feature type="domain" description="HAMP" evidence="9">
    <location>
        <begin position="281"/>
        <end position="333"/>
    </location>
</feature>
<dbReference type="PIRSF" id="PIRSF037532">
    <property type="entry name" value="STHK_NtrY"/>
    <property type="match status" value="1"/>
</dbReference>
<evidence type="ECO:0000256" key="7">
    <source>
        <dbReference type="SAM" id="Phobius"/>
    </source>
</evidence>
<feature type="transmembrane region" description="Helical" evidence="7">
    <location>
        <begin position="84"/>
        <end position="106"/>
    </location>
</feature>
<evidence type="ECO:0000256" key="2">
    <source>
        <dbReference type="ARBA" id="ARBA00004370"/>
    </source>
</evidence>
<dbReference type="Pfam" id="PF02518">
    <property type="entry name" value="HATPase_c"/>
    <property type="match status" value="1"/>
</dbReference>
<dbReference type="SUPFAM" id="SSF55874">
    <property type="entry name" value="ATPase domain of HSP90 chaperone/DNA topoisomerase II/histidine kinase"/>
    <property type="match status" value="1"/>
</dbReference>
<sequence length="694" mass="76981" precursor="true">MRKRLFYGSASVLLVLSVILVVWQGSFRLYYLFSPSNPQQTFIYWAISTLIFILMVTVGWILAREFIKLYVARQARRLGSRIRTKLVVGAMLLSCVPVVFLVLWSWEVLNVNLKAWFTNPVDNQVEVYKDAAKALDQEIQRRLAVQGALLAAQPETSRLLNTGERTPEALGRFAQSQGLESIAIFAADGHPLETFGPFPAHPVDGQISTVRVPLPNGAIELATRLPLDTGKRLMEIKAFSDTWAEIVGNRQVYRNLYTMLMLLITMFVLFVATWLARLLANRISTPITAILEAADEVRKGNLQHRVTVRAEDELALLVNGFNQMTEALESSGLELDRRRRFTEAILESIPTGVMSIGSDGSIQHVNQALSKIFPGGAAARAIRLEDLFSREDTTEIKYLMKRARRTGVAFRQLELRTDTRKIHLAVTVSALESKLTSGYVVVLEDTTELFRAQKAAAWHEVARRVAHEIKNPLTPIALSAERIGRQLDRLDLPPGAARIVYECAETISKSVESVKTLVDEFSQFARFPSAHPVRSDLNEVVGEALAVFHGRLEGISMRTSFAPALPPVNLDREQFQRVVVNLVDNAAEAMQDALVKTLYIATQPGPADTVELVVADSGCGVSSDDKEKLFLPYFSTKNRGTGLGLAIVSHIVAEHNAQIRVEDNQPVGARFTVELPAIVENEAAEPPLRAATRV</sequence>
<dbReference type="Pfam" id="PF00512">
    <property type="entry name" value="HisKA"/>
    <property type="match status" value="1"/>
</dbReference>
<dbReference type="eggNOG" id="COG5000">
    <property type="taxonomic scope" value="Bacteria"/>
</dbReference>
<dbReference type="PRINTS" id="PR00344">
    <property type="entry name" value="BCTRLSENSOR"/>
</dbReference>
<evidence type="ECO:0000259" key="8">
    <source>
        <dbReference type="PROSITE" id="PS50109"/>
    </source>
</evidence>
<gene>
    <name evidence="10" type="ordered locus">Acid_3414</name>
</gene>
<dbReference type="NCBIfam" id="TIGR00229">
    <property type="entry name" value="sensory_box"/>
    <property type="match status" value="1"/>
</dbReference>
<dbReference type="SUPFAM" id="SSF55785">
    <property type="entry name" value="PYP-like sensor domain (PAS domain)"/>
    <property type="match status" value="1"/>
</dbReference>
<dbReference type="KEGG" id="sus:Acid_3414"/>
<dbReference type="InterPro" id="IPR036890">
    <property type="entry name" value="HATPase_C_sf"/>
</dbReference>
<proteinExistence type="predicted"/>
<keyword evidence="7" id="KW-0472">Membrane</keyword>
<dbReference type="InterPro" id="IPR003660">
    <property type="entry name" value="HAMP_dom"/>
</dbReference>
<evidence type="ECO:0000256" key="1">
    <source>
        <dbReference type="ARBA" id="ARBA00000085"/>
    </source>
</evidence>
<dbReference type="OrthoDB" id="9815750at2"/>
<dbReference type="CDD" id="cd00082">
    <property type="entry name" value="HisKA"/>
    <property type="match status" value="1"/>
</dbReference>
<dbReference type="InterPro" id="IPR036097">
    <property type="entry name" value="HisK_dim/P_sf"/>
</dbReference>
<dbReference type="PANTHER" id="PTHR43065:SF42">
    <property type="entry name" value="TWO-COMPONENT SENSOR PPRA"/>
    <property type="match status" value="1"/>
</dbReference>
<comment type="subcellular location">
    <subcellularLocation>
        <location evidence="2">Membrane</location>
    </subcellularLocation>
</comment>
<dbReference type="SMART" id="SM00304">
    <property type="entry name" value="HAMP"/>
    <property type="match status" value="1"/>
</dbReference>